<dbReference type="InterPro" id="IPR040556">
    <property type="entry name" value="pP_pnuc_1"/>
</dbReference>
<sequence>MIKFDLNSIEEYLVTKFEKSLFKASISYLSNSNDPLRFNSFAYSMRELYRHVLSRLSPEDQVIKCDWFNIKDSNEGKSTRKQKLMYAIQGGLANAYVIDELGIEVDDFWLKIKDSQDLLSKYTHVNEDTFDISSEDCDKFSVQILESLWTIFKAISDTRHEIICQLYHQISDEMIDTFVSNTMSEIDILSTHSYIDSVDIEEYKIIDIDSKKIYFFGNGNVCVSLNYGSSRDEPTELQDEFPFEVNFFSPVNDLKSIQINPEEIFIDTSSWFGDGDNDDELNNDSIQIDHDNSFDDF</sequence>
<comment type="caution">
    <text evidence="3">The sequence shown here is derived from an EMBL/GenBank/DDBJ whole genome shotgun (WGS) entry which is preliminary data.</text>
</comment>
<dbReference type="AlphaFoldDB" id="A0A2W4WBU6"/>
<dbReference type="Pfam" id="PF18165">
    <property type="entry name" value="pP_pnuc_1"/>
    <property type="match status" value="1"/>
</dbReference>
<feature type="domain" description="Predicted pPIWI-associating nuclease group 2" evidence="2">
    <location>
        <begin position="156"/>
        <end position="272"/>
    </location>
</feature>
<feature type="domain" description="Predicted pPIWI-associating nuclease" evidence="1">
    <location>
        <begin position="12"/>
        <end position="148"/>
    </location>
</feature>
<reference evidence="3 4" key="1">
    <citation type="submission" date="2018-04" db="EMBL/GenBank/DDBJ databases">
        <authorList>
            <person name="Go L.Y."/>
            <person name="Mitchell J.A."/>
        </authorList>
    </citation>
    <scope>NUCLEOTIDE SEQUENCE [LARGE SCALE GENOMIC DNA]</scope>
    <source>
        <strain evidence="3">ULC066bin1</strain>
    </source>
</reference>
<dbReference type="Proteomes" id="UP000249467">
    <property type="component" value="Unassembled WGS sequence"/>
</dbReference>
<dbReference type="InterPro" id="IPR041584">
    <property type="entry name" value="Put_pPIWI_pnuc_2"/>
</dbReference>
<gene>
    <name evidence="3" type="ORF">DCF19_08685</name>
</gene>
<evidence type="ECO:0000259" key="1">
    <source>
        <dbReference type="Pfam" id="PF18165"/>
    </source>
</evidence>
<proteinExistence type="predicted"/>
<accession>A0A2W4WBU6</accession>
<evidence type="ECO:0000313" key="3">
    <source>
        <dbReference type="EMBL" id="PZO41932.1"/>
    </source>
</evidence>
<dbReference type="EMBL" id="QBML01000009">
    <property type="protein sequence ID" value="PZO41932.1"/>
    <property type="molecule type" value="Genomic_DNA"/>
</dbReference>
<evidence type="ECO:0000313" key="4">
    <source>
        <dbReference type="Proteomes" id="UP000249467"/>
    </source>
</evidence>
<protein>
    <submittedName>
        <fullName evidence="3">Uncharacterized protein</fullName>
    </submittedName>
</protein>
<evidence type="ECO:0000259" key="2">
    <source>
        <dbReference type="Pfam" id="PF18166"/>
    </source>
</evidence>
<organism evidence="3 4">
    <name type="scientific">Pseudanabaena frigida</name>
    <dbReference type="NCBI Taxonomy" id="945775"/>
    <lineage>
        <taxon>Bacteria</taxon>
        <taxon>Bacillati</taxon>
        <taxon>Cyanobacteriota</taxon>
        <taxon>Cyanophyceae</taxon>
        <taxon>Pseudanabaenales</taxon>
        <taxon>Pseudanabaenaceae</taxon>
        <taxon>Pseudanabaena</taxon>
    </lineage>
</organism>
<name>A0A2W4WBU6_9CYAN</name>
<dbReference type="Pfam" id="PF18166">
    <property type="entry name" value="pP_pnuc_2"/>
    <property type="match status" value="1"/>
</dbReference>
<reference evidence="3 4" key="2">
    <citation type="submission" date="2018-06" db="EMBL/GenBank/DDBJ databases">
        <title>Metagenomic assembly of (sub)arctic Cyanobacteria and their associated microbiome from non-axenic cultures.</title>
        <authorList>
            <person name="Baurain D."/>
        </authorList>
    </citation>
    <scope>NUCLEOTIDE SEQUENCE [LARGE SCALE GENOMIC DNA]</scope>
    <source>
        <strain evidence="3">ULC066bin1</strain>
    </source>
</reference>